<evidence type="ECO:0000256" key="12">
    <source>
        <dbReference type="ARBA" id="ARBA00023303"/>
    </source>
</evidence>
<evidence type="ECO:0000313" key="15">
    <source>
        <dbReference type="WBParaSite" id="TCONS_00013564.p1"/>
    </source>
</evidence>
<proteinExistence type="inferred from homology"/>
<dbReference type="GO" id="GO:0016020">
    <property type="term" value="C:membrane"/>
    <property type="evidence" value="ECO:0007669"/>
    <property type="project" value="UniProtKB-SubCell"/>
</dbReference>
<evidence type="ECO:0000256" key="1">
    <source>
        <dbReference type="ARBA" id="ARBA00004141"/>
    </source>
</evidence>
<reference evidence="15" key="1">
    <citation type="submission" date="2024-02" db="UniProtKB">
        <authorList>
            <consortium name="WormBaseParasite"/>
        </authorList>
    </citation>
    <scope>IDENTIFICATION</scope>
</reference>
<keyword evidence="8 13" id="KW-0406">Ion transport</keyword>
<keyword evidence="9" id="KW-0472">Membrane</keyword>
<evidence type="ECO:0000256" key="11">
    <source>
        <dbReference type="ARBA" id="ARBA00023201"/>
    </source>
</evidence>
<evidence type="ECO:0000256" key="6">
    <source>
        <dbReference type="ARBA" id="ARBA00022989"/>
    </source>
</evidence>
<dbReference type="WBParaSite" id="TCONS_00013564.p1">
    <property type="protein sequence ID" value="TCONS_00013564.p1"/>
    <property type="gene ID" value="XLOC_008331"/>
</dbReference>
<dbReference type="Proteomes" id="UP000035681">
    <property type="component" value="Unplaced"/>
</dbReference>
<evidence type="ECO:0000256" key="2">
    <source>
        <dbReference type="ARBA" id="ARBA00007193"/>
    </source>
</evidence>
<comment type="similarity">
    <text evidence="2 13">Belongs to the amiloride-sensitive sodium channel (TC 1.A.6) family.</text>
</comment>
<keyword evidence="5 13" id="KW-0812">Transmembrane</keyword>
<evidence type="ECO:0000256" key="3">
    <source>
        <dbReference type="ARBA" id="ARBA00022448"/>
    </source>
</evidence>
<evidence type="ECO:0000313" key="14">
    <source>
        <dbReference type="Proteomes" id="UP000035681"/>
    </source>
</evidence>
<accession>A0AAF5DLV2</accession>
<evidence type="ECO:0000256" key="5">
    <source>
        <dbReference type="ARBA" id="ARBA00022692"/>
    </source>
</evidence>
<keyword evidence="11 13" id="KW-0739">Sodium transport</keyword>
<evidence type="ECO:0000256" key="13">
    <source>
        <dbReference type="RuleBase" id="RU000679"/>
    </source>
</evidence>
<name>A0AAF5DLV2_STRER</name>
<evidence type="ECO:0000256" key="4">
    <source>
        <dbReference type="ARBA" id="ARBA00022461"/>
    </source>
</evidence>
<keyword evidence="12 13" id="KW-0407">Ion channel</keyword>
<keyword evidence="6" id="KW-1133">Transmembrane helix</keyword>
<dbReference type="AlphaFoldDB" id="A0AAF5DLV2"/>
<dbReference type="Pfam" id="PF00858">
    <property type="entry name" value="ASC"/>
    <property type="match status" value="1"/>
</dbReference>
<dbReference type="InterPro" id="IPR001873">
    <property type="entry name" value="ENaC"/>
</dbReference>
<evidence type="ECO:0000256" key="8">
    <source>
        <dbReference type="ARBA" id="ARBA00023065"/>
    </source>
</evidence>
<keyword evidence="14" id="KW-1185">Reference proteome</keyword>
<organism evidence="14 15">
    <name type="scientific">Strongyloides stercoralis</name>
    <name type="common">Threadworm</name>
    <dbReference type="NCBI Taxonomy" id="6248"/>
    <lineage>
        <taxon>Eukaryota</taxon>
        <taxon>Metazoa</taxon>
        <taxon>Ecdysozoa</taxon>
        <taxon>Nematoda</taxon>
        <taxon>Chromadorea</taxon>
        <taxon>Rhabditida</taxon>
        <taxon>Tylenchina</taxon>
        <taxon>Panagrolaimomorpha</taxon>
        <taxon>Strongyloidoidea</taxon>
        <taxon>Strongyloididae</taxon>
        <taxon>Strongyloides</taxon>
    </lineage>
</organism>
<keyword evidence="7" id="KW-0915">Sodium</keyword>
<dbReference type="GO" id="GO:0005272">
    <property type="term" value="F:sodium channel activity"/>
    <property type="evidence" value="ECO:0007669"/>
    <property type="project" value="UniProtKB-KW"/>
</dbReference>
<keyword evidence="10" id="KW-0325">Glycoprotein</keyword>
<keyword evidence="4 13" id="KW-0894">Sodium channel</keyword>
<evidence type="ECO:0000256" key="9">
    <source>
        <dbReference type="ARBA" id="ARBA00023136"/>
    </source>
</evidence>
<comment type="subcellular location">
    <subcellularLocation>
        <location evidence="1">Membrane</location>
        <topology evidence="1">Multi-pass membrane protein</topology>
    </subcellularLocation>
</comment>
<evidence type="ECO:0000256" key="10">
    <source>
        <dbReference type="ARBA" id="ARBA00023180"/>
    </source>
</evidence>
<keyword evidence="3 13" id="KW-0813">Transport</keyword>
<evidence type="ECO:0000256" key="7">
    <source>
        <dbReference type="ARBA" id="ARBA00023053"/>
    </source>
</evidence>
<sequence>FINSCSCKFPCNYYNYKTSPSFAKLHTKNKIRRLNLKENYDDLKVDIEANYAIINFFIKEREILIKRQVTVGSTANIYSDIGNTLSLLLGLGMINLILLKFSSLLL</sequence>
<protein>
    <submittedName>
        <fullName evidence="15">Uncharacterized protein</fullName>
    </submittedName>
</protein>